<proteinExistence type="predicted"/>
<dbReference type="Proteomes" id="UP001155901">
    <property type="component" value="Unassembled WGS sequence"/>
</dbReference>
<keyword evidence="5" id="KW-1185">Reference proteome</keyword>
<dbReference type="EMBL" id="JAHTGR010000018">
    <property type="protein sequence ID" value="MBV6324600.1"/>
    <property type="molecule type" value="Genomic_DNA"/>
</dbReference>
<evidence type="ECO:0000313" key="2">
    <source>
        <dbReference type="EMBL" id="MBV6324600.1"/>
    </source>
</evidence>
<dbReference type="InterPro" id="IPR018247">
    <property type="entry name" value="EF_Hand_1_Ca_BS"/>
</dbReference>
<evidence type="ECO:0000313" key="3">
    <source>
        <dbReference type="EMBL" id="MCP2009308.1"/>
    </source>
</evidence>
<dbReference type="Proteomes" id="UP001162889">
    <property type="component" value="Unassembled WGS sequence"/>
</dbReference>
<comment type="caution">
    <text evidence="2">The sequence shown here is derived from an EMBL/GenBank/DDBJ whole genome shotgun (WGS) entry which is preliminary data.</text>
</comment>
<protein>
    <recommendedName>
        <fullName evidence="1">EF-hand domain-containing protein</fullName>
    </recommendedName>
</protein>
<name>A0AA41HBZ8_9BURK</name>
<dbReference type="GO" id="GO:0005509">
    <property type="term" value="F:calcium ion binding"/>
    <property type="evidence" value="ECO:0007669"/>
    <property type="project" value="InterPro"/>
</dbReference>
<sequence length="204" mass="21489">MIMVNNIGGASLPASVVAEKTLEPKKNATPVAETNADLSASVAAYLSLPGFNSPVQNDHIQAVNAADKASAVVKAVAESDDDGMKLALKQFDEGLKRLVQRPETQFFQAKFGLDASADEHNNLVSPDPLPGVDENGVLGSGKVDMAADTNKDGKISPDELRRYQMPITYRSSERAVDSVVNGPSAFSLTEVNRAYGVVATAEAA</sequence>
<dbReference type="PROSITE" id="PS00018">
    <property type="entry name" value="EF_HAND_1"/>
    <property type="match status" value="1"/>
</dbReference>
<reference evidence="2" key="1">
    <citation type="submission" date="2021-07" db="EMBL/GenBank/DDBJ databases">
        <title>Characterization of violacein-producing bacteria and related species.</title>
        <authorList>
            <person name="Wilson H.S."/>
            <person name="De Leon M.E."/>
        </authorList>
    </citation>
    <scope>NUCLEOTIDE SEQUENCE</scope>
    <source>
        <strain evidence="2">HSC-15S17</strain>
    </source>
</reference>
<dbReference type="RefSeq" id="WP_217945517.1">
    <property type="nucleotide sequence ID" value="NZ_JAHTGR010000018.1"/>
</dbReference>
<dbReference type="EMBL" id="JALJZU010000005">
    <property type="protein sequence ID" value="MCP2009308.1"/>
    <property type="molecule type" value="Genomic_DNA"/>
</dbReference>
<reference evidence="3" key="2">
    <citation type="submission" date="2022-03" db="EMBL/GenBank/DDBJ databases">
        <title>Genome Encyclopedia of Bacteria and Archaea VI: Functional Genomics of Type Strains.</title>
        <authorList>
            <person name="Whitman W."/>
        </authorList>
    </citation>
    <scope>NUCLEOTIDE SEQUENCE</scope>
    <source>
        <strain evidence="3">HSC-15S17</strain>
    </source>
</reference>
<organism evidence="2 4">
    <name type="scientific">Duganella violaceipulchra</name>
    <dbReference type="NCBI Taxonomy" id="2849652"/>
    <lineage>
        <taxon>Bacteria</taxon>
        <taxon>Pseudomonadati</taxon>
        <taxon>Pseudomonadota</taxon>
        <taxon>Betaproteobacteria</taxon>
        <taxon>Burkholderiales</taxon>
        <taxon>Oxalobacteraceae</taxon>
        <taxon>Telluria group</taxon>
        <taxon>Duganella</taxon>
    </lineage>
</organism>
<accession>A0AA41HBZ8</accession>
<dbReference type="AlphaFoldDB" id="A0AA41HBZ8"/>
<feature type="domain" description="EF-hand" evidence="1">
    <location>
        <begin position="146"/>
        <end position="162"/>
    </location>
</feature>
<gene>
    <name evidence="2" type="ORF">KVP70_27090</name>
    <name evidence="3" type="ORF">L1274_003021</name>
</gene>
<dbReference type="InterPro" id="IPR002048">
    <property type="entry name" value="EF_hand_dom"/>
</dbReference>
<evidence type="ECO:0000259" key="1">
    <source>
        <dbReference type="Pfam" id="PF13202"/>
    </source>
</evidence>
<evidence type="ECO:0000313" key="5">
    <source>
        <dbReference type="Proteomes" id="UP001162889"/>
    </source>
</evidence>
<evidence type="ECO:0000313" key="4">
    <source>
        <dbReference type="Proteomes" id="UP001155901"/>
    </source>
</evidence>
<dbReference type="Pfam" id="PF13202">
    <property type="entry name" value="EF-hand_5"/>
    <property type="match status" value="1"/>
</dbReference>